<protein>
    <recommendedName>
        <fullName evidence="6">Transmembrane protein 198</fullName>
    </recommendedName>
</protein>
<feature type="chain" id="PRO_5015874722" description="Transmembrane protein 198" evidence="9">
    <location>
        <begin position="25"/>
        <end position="470"/>
    </location>
</feature>
<evidence type="ECO:0000256" key="9">
    <source>
        <dbReference type="SAM" id="SignalP"/>
    </source>
</evidence>
<dbReference type="Pfam" id="PF13886">
    <property type="entry name" value="TM7S3_TM198"/>
    <property type="match status" value="1"/>
</dbReference>
<dbReference type="InterPro" id="IPR025256">
    <property type="entry name" value="TM7S3/TM198-like_dom"/>
</dbReference>
<keyword evidence="9" id="KW-0732">Signal</keyword>
<feature type="transmembrane region" description="Helical" evidence="8">
    <location>
        <begin position="177"/>
        <end position="195"/>
    </location>
</feature>
<evidence type="ECO:0000256" key="2">
    <source>
        <dbReference type="ARBA" id="ARBA00006244"/>
    </source>
</evidence>
<organism evidence="11 12">
    <name type="scientific">Gracilariopsis chorda</name>
    <dbReference type="NCBI Taxonomy" id="448386"/>
    <lineage>
        <taxon>Eukaryota</taxon>
        <taxon>Rhodophyta</taxon>
        <taxon>Florideophyceae</taxon>
        <taxon>Rhodymeniophycidae</taxon>
        <taxon>Gracilariales</taxon>
        <taxon>Gracilariaceae</taxon>
        <taxon>Gracilariopsis</taxon>
    </lineage>
</organism>
<dbReference type="AlphaFoldDB" id="A0A2V3IM66"/>
<evidence type="ECO:0000256" key="8">
    <source>
        <dbReference type="SAM" id="Phobius"/>
    </source>
</evidence>
<accession>A0A2V3IM66</accession>
<dbReference type="PANTHER" id="PTHR31247">
    <property type="entry name" value="TRANSMEMBRANE PROTEIN 198 FAMILY MEMBER"/>
    <property type="match status" value="1"/>
</dbReference>
<evidence type="ECO:0000313" key="12">
    <source>
        <dbReference type="Proteomes" id="UP000247409"/>
    </source>
</evidence>
<feature type="transmembrane region" description="Helical" evidence="8">
    <location>
        <begin position="243"/>
        <end position="264"/>
    </location>
</feature>
<reference evidence="11 12" key="1">
    <citation type="journal article" date="2018" name="Mol. Biol. Evol.">
        <title>Analysis of the draft genome of the red seaweed Gracilariopsis chorda provides insights into genome size evolution in Rhodophyta.</title>
        <authorList>
            <person name="Lee J."/>
            <person name="Yang E.C."/>
            <person name="Graf L."/>
            <person name="Yang J.H."/>
            <person name="Qiu H."/>
            <person name="Zel Zion U."/>
            <person name="Chan C.X."/>
            <person name="Stephens T.G."/>
            <person name="Weber A.P.M."/>
            <person name="Boo G.H."/>
            <person name="Boo S.M."/>
            <person name="Kim K.M."/>
            <person name="Shin Y."/>
            <person name="Jung M."/>
            <person name="Lee S.J."/>
            <person name="Yim H.S."/>
            <person name="Lee J.H."/>
            <person name="Bhattacharya D."/>
            <person name="Yoon H.S."/>
        </authorList>
    </citation>
    <scope>NUCLEOTIDE SEQUENCE [LARGE SCALE GENOMIC DNA]</scope>
    <source>
        <strain evidence="11 12">SKKU-2015</strain>
        <tissue evidence="11">Whole body</tissue>
    </source>
</reference>
<evidence type="ECO:0000256" key="5">
    <source>
        <dbReference type="ARBA" id="ARBA00023136"/>
    </source>
</evidence>
<comment type="similarity">
    <text evidence="2">Belongs to the TMEM198 family.</text>
</comment>
<feature type="compositionally biased region" description="Polar residues" evidence="7">
    <location>
        <begin position="351"/>
        <end position="387"/>
    </location>
</feature>
<dbReference type="Proteomes" id="UP000247409">
    <property type="component" value="Unassembled WGS sequence"/>
</dbReference>
<comment type="caution">
    <text evidence="11">The sequence shown here is derived from an EMBL/GenBank/DDBJ whole genome shotgun (WGS) entry which is preliminary data.</text>
</comment>
<evidence type="ECO:0000256" key="7">
    <source>
        <dbReference type="SAM" id="MobiDB-lite"/>
    </source>
</evidence>
<dbReference type="STRING" id="448386.A0A2V3IM66"/>
<feature type="transmembrane region" description="Helical" evidence="8">
    <location>
        <begin position="119"/>
        <end position="140"/>
    </location>
</feature>
<feature type="transmembrane region" description="Helical" evidence="8">
    <location>
        <begin position="202"/>
        <end position="223"/>
    </location>
</feature>
<evidence type="ECO:0000256" key="6">
    <source>
        <dbReference type="ARBA" id="ARBA00049737"/>
    </source>
</evidence>
<keyword evidence="5 8" id="KW-0472">Membrane</keyword>
<dbReference type="InterPro" id="IPR040236">
    <property type="entry name" value="TMEM198"/>
</dbReference>
<dbReference type="GO" id="GO:0005886">
    <property type="term" value="C:plasma membrane"/>
    <property type="evidence" value="ECO:0007669"/>
    <property type="project" value="TreeGrafter"/>
</dbReference>
<keyword evidence="12" id="KW-1185">Reference proteome</keyword>
<sequence length="470" mass="50278">MTAVTPSSALPALLVITLLLSATATPLYPASSPQQRALHDVDNIGPAISNATATAIARTNAILARYSDALRVISIPTGMAVSFFGYFLLAPVLFLAAFISGGGLCFVAVQAVLHETTPAAAWISIAAMLLGGAMLGFVALRALNFGMFAVGASLGVVLASCFKTTLIADAYPHDPELAFIIAAVSIGLAFGLLALCLQKQMLIFSTAYAGSAAATFGVGRFAGHFPTSEDLASAEQGNLSAWVVFYMLLALSIGTAGMLFQFWLARDKPMPQYAPRDRRRRRRRVRPASFDDWSDQDDDWASEVYVETVPLPRSQRKVSKQSSRAAVEQRPQVVLQQVANSQNPAELSAQLAQRSWNAASNSQNTVDSDLHQKQQSPSLGHTASPSSIVEAPNDHTTASEPSPHLKLPLADSHTEPKYVRSLRPPADKLADIHSPLEPTESNTNVVDRAPVSLVHLSLESDQESVPVKVQ</sequence>
<feature type="transmembrane region" description="Helical" evidence="8">
    <location>
        <begin position="147"/>
        <end position="171"/>
    </location>
</feature>
<evidence type="ECO:0000313" key="11">
    <source>
        <dbReference type="EMBL" id="PXF43176.1"/>
    </source>
</evidence>
<evidence type="ECO:0000256" key="3">
    <source>
        <dbReference type="ARBA" id="ARBA00022692"/>
    </source>
</evidence>
<feature type="domain" description="TM7S3/TM198-like" evidence="10">
    <location>
        <begin position="73"/>
        <end position="261"/>
    </location>
</feature>
<keyword evidence="4 8" id="KW-1133">Transmembrane helix</keyword>
<feature type="region of interest" description="Disordered" evidence="7">
    <location>
        <begin position="351"/>
        <end position="444"/>
    </location>
</feature>
<evidence type="ECO:0000256" key="1">
    <source>
        <dbReference type="ARBA" id="ARBA00004141"/>
    </source>
</evidence>
<evidence type="ECO:0000256" key="4">
    <source>
        <dbReference type="ARBA" id="ARBA00022989"/>
    </source>
</evidence>
<comment type="subcellular location">
    <subcellularLocation>
        <location evidence="1">Membrane</location>
        <topology evidence="1">Multi-pass membrane protein</topology>
    </subcellularLocation>
</comment>
<gene>
    <name evidence="11" type="ORF">BWQ96_07120</name>
</gene>
<feature type="signal peptide" evidence="9">
    <location>
        <begin position="1"/>
        <end position="24"/>
    </location>
</feature>
<proteinExistence type="inferred from homology"/>
<dbReference type="EMBL" id="NBIV01000135">
    <property type="protein sequence ID" value="PXF43176.1"/>
    <property type="molecule type" value="Genomic_DNA"/>
</dbReference>
<evidence type="ECO:0000259" key="10">
    <source>
        <dbReference type="Pfam" id="PF13886"/>
    </source>
</evidence>
<dbReference type="OrthoDB" id="102260at2759"/>
<keyword evidence="3 8" id="KW-0812">Transmembrane</keyword>
<name>A0A2V3IM66_9FLOR</name>
<dbReference type="PANTHER" id="PTHR31247:SF5">
    <property type="entry name" value="DUF4203 DOMAIN-CONTAINING PROTEIN"/>
    <property type="match status" value="1"/>
</dbReference>